<accession>A0A1C6Y7Y6</accession>
<feature type="region of interest" description="Disordered" evidence="1">
    <location>
        <begin position="46"/>
        <end position="66"/>
    </location>
</feature>
<dbReference type="EMBL" id="LT608186">
    <property type="protein sequence ID" value="SCM19407.1"/>
    <property type="molecule type" value="Genomic_DNA"/>
</dbReference>
<proteinExistence type="predicted"/>
<organism evidence="2 3">
    <name type="scientific">Plasmodium chabaudi adami</name>
    <dbReference type="NCBI Taxonomy" id="5826"/>
    <lineage>
        <taxon>Eukaryota</taxon>
        <taxon>Sar</taxon>
        <taxon>Alveolata</taxon>
        <taxon>Apicomplexa</taxon>
        <taxon>Aconoidasida</taxon>
        <taxon>Haemosporida</taxon>
        <taxon>Plasmodiidae</taxon>
        <taxon>Plasmodium</taxon>
        <taxon>Plasmodium (Vinckeia)</taxon>
    </lineage>
</organism>
<evidence type="ECO:0000313" key="3">
    <source>
        <dbReference type="Proteomes" id="UP000507536"/>
    </source>
</evidence>
<dbReference type="AlphaFoldDB" id="A0A1C6Y7Y6"/>
<sequence>MSRSNEANDNLYFLAISKNKVTIYEYNAEFSKSIISDIEEEIKRSETINSQNDDTTPKGVINNTNNHITPLKRSSNKFNNDYLINRGISIYREYEGVELATCTRDYKKIILVRKNDLNVAEIIDIKTDEHISYIKTKTQIKRIVTSPRDSHIVLHCQYKPDISNKNLYIYKIGGKNNKKKKKKK</sequence>
<protein>
    <submittedName>
        <fullName evidence="2">Uncharacterized protein</fullName>
    </submittedName>
</protein>
<evidence type="ECO:0000256" key="1">
    <source>
        <dbReference type="SAM" id="MobiDB-lite"/>
    </source>
</evidence>
<gene>
    <name evidence="2" type="ORF">PCHDS_000103400</name>
</gene>
<evidence type="ECO:0000313" key="2">
    <source>
        <dbReference type="EMBL" id="SCM19407.1"/>
    </source>
</evidence>
<reference evidence="2 3" key="1">
    <citation type="submission" date="2016-08" db="EMBL/GenBank/DDBJ databases">
        <authorList>
            <consortium name="Pathogen Informatics"/>
        </authorList>
    </citation>
    <scope>NUCLEOTIDE SEQUENCE [LARGE SCALE GENOMIC DNA]</scope>
    <source>
        <strain evidence="2 3">DS</strain>
    </source>
</reference>
<feature type="non-terminal residue" evidence="2">
    <location>
        <position position="184"/>
    </location>
</feature>
<name>A0A1C6Y7Y6_PLACE</name>
<dbReference type="Proteomes" id="UP000507536">
    <property type="component" value="Chromosome 6"/>
</dbReference>